<dbReference type="Proteomes" id="UP000722485">
    <property type="component" value="Unassembled WGS sequence"/>
</dbReference>
<evidence type="ECO:0000313" key="5">
    <source>
        <dbReference type="EMBL" id="KAF7557578.1"/>
    </source>
</evidence>
<keyword evidence="2" id="KW-0804">Transcription</keyword>
<dbReference type="PANTHER" id="PTHR47424:SF15">
    <property type="entry name" value="ZN(II)2CYS6 TRANSCRIPTION FACTOR (EUROFUNG)"/>
    <property type="match status" value="1"/>
</dbReference>
<proteinExistence type="predicted"/>
<dbReference type="EMBL" id="JAANBB010000004">
    <property type="protein sequence ID" value="KAF7557578.1"/>
    <property type="molecule type" value="Genomic_DNA"/>
</dbReference>
<sequence length="317" mass="35985">MQTTLEWANWYFDLAHQALGNTFEISTLETCQALFLLNALKPHSSYLYSGMSIRTAIAIGLTNETYGNSIRLNQEARRTWWCIYSHEVSPNFNEKKQSNLCHPESNKSQFAIISVMVDLARILQAASQDIYHDMSKQPLQKKSQISFQLDKSLDIWEKKLPDFLDLQSFALDDAEWAFKQKLVLKFLLLDFPNVPGEELIRDVEKSLEIFSVLGKHVTVAKRSGELTQEILGVAKTYLRGPRNRQMTSSHIATPSIPSNIGADLFGSTFANGGEMWNNEHLIALLNEDEPGMSRVDVLANFLDPNILENFVTGDDYF</sequence>
<dbReference type="InterPro" id="IPR051127">
    <property type="entry name" value="Fungal_SecMet_Regulators"/>
</dbReference>
<comment type="caution">
    <text evidence="5">The sequence shown here is derived from an EMBL/GenBank/DDBJ whole genome shotgun (WGS) entry which is preliminary data.</text>
</comment>
<dbReference type="GO" id="GO:0000978">
    <property type="term" value="F:RNA polymerase II cis-regulatory region sequence-specific DNA binding"/>
    <property type="evidence" value="ECO:0007669"/>
    <property type="project" value="TreeGrafter"/>
</dbReference>
<dbReference type="GO" id="GO:0005634">
    <property type="term" value="C:nucleus"/>
    <property type="evidence" value="ECO:0007669"/>
    <property type="project" value="TreeGrafter"/>
</dbReference>
<keyword evidence="1" id="KW-0805">Transcription regulation</keyword>
<evidence type="ECO:0000313" key="6">
    <source>
        <dbReference type="Proteomes" id="UP000722485"/>
    </source>
</evidence>
<dbReference type="GO" id="GO:0000435">
    <property type="term" value="P:positive regulation of transcription from RNA polymerase II promoter by galactose"/>
    <property type="evidence" value="ECO:0007669"/>
    <property type="project" value="TreeGrafter"/>
</dbReference>
<evidence type="ECO:0000256" key="2">
    <source>
        <dbReference type="ARBA" id="ARBA00023163"/>
    </source>
</evidence>
<keyword evidence="3" id="KW-0539">Nucleus</keyword>
<dbReference type="OrthoDB" id="2571985at2759"/>
<keyword evidence="6" id="KW-1185">Reference proteome</keyword>
<name>A0A9P5HKW7_9HYPO</name>
<dbReference type="CDD" id="cd12148">
    <property type="entry name" value="fungal_TF_MHR"/>
    <property type="match status" value="1"/>
</dbReference>
<evidence type="ECO:0000256" key="1">
    <source>
        <dbReference type="ARBA" id="ARBA00023015"/>
    </source>
</evidence>
<dbReference type="Pfam" id="PF04082">
    <property type="entry name" value="Fungal_trans"/>
    <property type="match status" value="1"/>
</dbReference>
<protein>
    <recommendedName>
        <fullName evidence="4">Xylanolytic transcriptional activator regulatory domain-containing protein</fullName>
    </recommendedName>
</protein>
<dbReference type="AlphaFoldDB" id="A0A9P5HKW7"/>
<evidence type="ECO:0000259" key="4">
    <source>
        <dbReference type="Pfam" id="PF04082"/>
    </source>
</evidence>
<organism evidence="5 6">
    <name type="scientific">Cylindrodendrum hubeiense</name>
    <dbReference type="NCBI Taxonomy" id="595255"/>
    <lineage>
        <taxon>Eukaryota</taxon>
        <taxon>Fungi</taxon>
        <taxon>Dikarya</taxon>
        <taxon>Ascomycota</taxon>
        <taxon>Pezizomycotina</taxon>
        <taxon>Sordariomycetes</taxon>
        <taxon>Hypocreomycetidae</taxon>
        <taxon>Hypocreales</taxon>
        <taxon>Nectriaceae</taxon>
        <taxon>Cylindrodendrum</taxon>
    </lineage>
</organism>
<reference evidence="5" key="1">
    <citation type="submission" date="2020-03" db="EMBL/GenBank/DDBJ databases">
        <title>Draft Genome Sequence of Cylindrodendrum hubeiense.</title>
        <authorList>
            <person name="Buettner E."/>
            <person name="Kellner H."/>
        </authorList>
    </citation>
    <scope>NUCLEOTIDE SEQUENCE</scope>
    <source>
        <strain evidence="5">IHI 201604</strain>
    </source>
</reference>
<accession>A0A9P5HKW7</accession>
<gene>
    <name evidence="5" type="ORF">G7Z17_g602</name>
</gene>
<dbReference type="InterPro" id="IPR007219">
    <property type="entry name" value="XnlR_reg_dom"/>
</dbReference>
<feature type="domain" description="Xylanolytic transcriptional activator regulatory" evidence="4">
    <location>
        <begin position="11"/>
        <end position="86"/>
    </location>
</feature>
<dbReference type="PANTHER" id="PTHR47424">
    <property type="entry name" value="REGULATORY PROTEIN GAL4"/>
    <property type="match status" value="1"/>
</dbReference>
<evidence type="ECO:0000256" key="3">
    <source>
        <dbReference type="ARBA" id="ARBA00023242"/>
    </source>
</evidence>
<dbReference type="GO" id="GO:0000981">
    <property type="term" value="F:DNA-binding transcription factor activity, RNA polymerase II-specific"/>
    <property type="evidence" value="ECO:0007669"/>
    <property type="project" value="TreeGrafter"/>
</dbReference>